<gene>
    <name evidence="9" type="ORF">BEMITA_LOCUS1979</name>
</gene>
<feature type="compositionally biased region" description="Basic and acidic residues" evidence="7">
    <location>
        <begin position="141"/>
        <end position="156"/>
    </location>
</feature>
<dbReference type="InterPro" id="IPR000555">
    <property type="entry name" value="JAMM/MPN+_dom"/>
</dbReference>
<dbReference type="Gene3D" id="3.40.140.10">
    <property type="entry name" value="Cytidine Deaminase, domain 2"/>
    <property type="match status" value="1"/>
</dbReference>
<feature type="region of interest" description="Disordered" evidence="7">
    <location>
        <begin position="559"/>
        <end position="599"/>
    </location>
</feature>
<dbReference type="InterPro" id="IPR050242">
    <property type="entry name" value="JAMM_MPN+_peptidase_M67A"/>
</dbReference>
<evidence type="ECO:0000256" key="4">
    <source>
        <dbReference type="ARBA" id="ARBA00022833"/>
    </source>
</evidence>
<dbReference type="Pfam" id="PF18755">
    <property type="entry name" value="RAMA"/>
    <property type="match status" value="1"/>
</dbReference>
<evidence type="ECO:0000256" key="7">
    <source>
        <dbReference type="SAM" id="MobiDB-lite"/>
    </source>
</evidence>
<evidence type="ECO:0000256" key="6">
    <source>
        <dbReference type="ARBA" id="ARBA00061577"/>
    </source>
</evidence>
<dbReference type="InterPro" id="IPR040843">
    <property type="entry name" value="RAMA"/>
</dbReference>
<dbReference type="Pfam" id="PF01398">
    <property type="entry name" value="JAB"/>
    <property type="match status" value="1"/>
</dbReference>
<dbReference type="CDD" id="cd08067">
    <property type="entry name" value="MPN_2A_DUB"/>
    <property type="match status" value="1"/>
</dbReference>
<keyword evidence="2" id="KW-0479">Metal-binding</keyword>
<dbReference type="FunFam" id="3.40.140.10:FF:000053">
    <property type="entry name" value="MPN domain-containing protein CG4751"/>
    <property type="match status" value="1"/>
</dbReference>
<keyword evidence="10" id="KW-1185">Reference proteome</keyword>
<proteinExistence type="inferred from homology"/>
<evidence type="ECO:0000313" key="9">
    <source>
        <dbReference type="EMBL" id="CAH0382436.1"/>
    </source>
</evidence>
<evidence type="ECO:0000259" key="8">
    <source>
        <dbReference type="PROSITE" id="PS50249"/>
    </source>
</evidence>
<evidence type="ECO:0000256" key="2">
    <source>
        <dbReference type="ARBA" id="ARBA00022723"/>
    </source>
</evidence>
<protein>
    <recommendedName>
        <fullName evidence="8">MPN domain-containing protein</fullName>
    </recommendedName>
</protein>
<evidence type="ECO:0000313" key="10">
    <source>
        <dbReference type="Proteomes" id="UP001152759"/>
    </source>
</evidence>
<keyword evidence="1" id="KW-0645">Protease</keyword>
<feature type="region of interest" description="Disordered" evidence="7">
    <location>
        <begin position="141"/>
        <end position="162"/>
    </location>
</feature>
<reference evidence="9" key="1">
    <citation type="submission" date="2021-12" db="EMBL/GenBank/DDBJ databases">
        <authorList>
            <person name="King R."/>
        </authorList>
    </citation>
    <scope>NUCLEOTIDE SEQUENCE</scope>
</reference>
<dbReference type="PANTHER" id="PTHR10410">
    <property type="entry name" value="EUKARYOTIC TRANSLATION INITIATION FACTOR 3 -RELATED"/>
    <property type="match status" value="1"/>
</dbReference>
<keyword evidence="5" id="KW-0482">Metalloprotease</keyword>
<evidence type="ECO:0000256" key="1">
    <source>
        <dbReference type="ARBA" id="ARBA00022670"/>
    </source>
</evidence>
<organism evidence="9 10">
    <name type="scientific">Bemisia tabaci</name>
    <name type="common">Sweetpotato whitefly</name>
    <name type="synonym">Aleurodes tabaci</name>
    <dbReference type="NCBI Taxonomy" id="7038"/>
    <lineage>
        <taxon>Eukaryota</taxon>
        <taxon>Metazoa</taxon>
        <taxon>Ecdysozoa</taxon>
        <taxon>Arthropoda</taxon>
        <taxon>Hexapoda</taxon>
        <taxon>Insecta</taxon>
        <taxon>Pterygota</taxon>
        <taxon>Neoptera</taxon>
        <taxon>Paraneoptera</taxon>
        <taxon>Hemiptera</taxon>
        <taxon>Sternorrhyncha</taxon>
        <taxon>Aleyrodoidea</taxon>
        <taxon>Aleyrodidae</taxon>
        <taxon>Aleyrodinae</taxon>
        <taxon>Bemisia</taxon>
    </lineage>
</organism>
<dbReference type="Proteomes" id="UP001152759">
    <property type="component" value="Chromosome 1"/>
</dbReference>
<feature type="domain" description="MPN" evidence="8">
    <location>
        <begin position="216"/>
        <end position="352"/>
    </location>
</feature>
<feature type="compositionally biased region" description="Acidic residues" evidence="7">
    <location>
        <begin position="1"/>
        <end position="28"/>
    </location>
</feature>
<dbReference type="SUPFAM" id="SSF102712">
    <property type="entry name" value="JAB1/MPN domain"/>
    <property type="match status" value="1"/>
</dbReference>
<accession>A0A9P0EX12</accession>
<feature type="region of interest" description="Disordered" evidence="7">
    <location>
        <begin position="1"/>
        <end position="38"/>
    </location>
</feature>
<dbReference type="InterPro" id="IPR037518">
    <property type="entry name" value="MPN"/>
</dbReference>
<feature type="compositionally biased region" description="Polar residues" evidence="7">
    <location>
        <begin position="565"/>
        <end position="574"/>
    </location>
</feature>
<sequence>MEKVEESEDIVDEEEEEDEDILEEEGESGEAAKSGVSSANAAPTSKVVTLSMLLNANILNPGQAALSVEYMGQKFIGDLLADGKIRSIETDSTFASPSAWANHCKRIINPDKKSGTGWASIKYNGVKLEVFKNKFLKKKTEDTNKENETTEDEASKKQQVAKPPATMYNMPVNLNPPVRIPVKHHHLGNRTPLHNLNTLVETTPWSSMGKIQPFLVTIATSASLVMDFHCHLTTSEVTGYLAGYWDVNAHTVAITHALPCRCRLMDKELAPLIETELKKTMEEKKLTLVGWYHSHPHTSATPTIRDVDRQLEYELALKGNNDASYVPCIGFICSPYNKENISSESSIMSYWVMPPPEHKPNEYPRPMLMSYSVSQDPFMSQDSLNELKRCVDFYKNDPDCIIFRDIYRGETTYLEKLKMSLTSKFPRDQDTTMLWNYISELACPGSTGQMTPPPSEAKEKPPQPVKKLPPVPTPEVTIKPILTSTSSSSSSSPSIPSANYNFAVPSTSKVPTSSQQSFPPNMFLNTDLATALLASGKFPSAASLMGLSNLFAQTNPMMFKGHSRAGNSSRSHSPTPKKHKTDRNFVVPDVRNYVSKSQN</sequence>
<name>A0A9P0EX12_BEMTA</name>
<keyword evidence="3" id="KW-0378">Hydrolase</keyword>
<evidence type="ECO:0000256" key="5">
    <source>
        <dbReference type="ARBA" id="ARBA00023049"/>
    </source>
</evidence>
<dbReference type="EMBL" id="OU963862">
    <property type="protein sequence ID" value="CAH0382436.1"/>
    <property type="molecule type" value="Genomic_DNA"/>
</dbReference>
<feature type="compositionally biased region" description="Pro residues" evidence="7">
    <location>
        <begin position="462"/>
        <end position="473"/>
    </location>
</feature>
<dbReference type="KEGG" id="btab:109044038"/>
<dbReference type="GO" id="GO:0008237">
    <property type="term" value="F:metallopeptidase activity"/>
    <property type="evidence" value="ECO:0007669"/>
    <property type="project" value="UniProtKB-KW"/>
</dbReference>
<keyword evidence="4" id="KW-0862">Zinc</keyword>
<dbReference type="GO" id="GO:0006508">
    <property type="term" value="P:proteolysis"/>
    <property type="evidence" value="ECO:0007669"/>
    <property type="project" value="UniProtKB-KW"/>
</dbReference>
<comment type="similarity">
    <text evidence="6">Belongs to the peptidase M67 family.</text>
</comment>
<feature type="region of interest" description="Disordered" evidence="7">
    <location>
        <begin position="445"/>
        <end position="477"/>
    </location>
</feature>
<evidence type="ECO:0000256" key="3">
    <source>
        <dbReference type="ARBA" id="ARBA00022801"/>
    </source>
</evidence>
<dbReference type="PROSITE" id="PS50249">
    <property type="entry name" value="MPN"/>
    <property type="match status" value="1"/>
</dbReference>
<dbReference type="AlphaFoldDB" id="A0A9P0EX12"/>
<dbReference type="GO" id="GO:0046872">
    <property type="term" value="F:metal ion binding"/>
    <property type="evidence" value="ECO:0007669"/>
    <property type="project" value="UniProtKB-KW"/>
</dbReference>